<evidence type="ECO:0000313" key="8">
    <source>
        <dbReference type="Proteomes" id="UP000812966"/>
    </source>
</evidence>
<dbReference type="AlphaFoldDB" id="A0A8K0NUL0"/>
<protein>
    <recommendedName>
        <fullName evidence="6">Aromatic amino acid beta-eliminating lyase/threonine aldolase domain-containing protein</fullName>
    </recommendedName>
</protein>
<dbReference type="GO" id="GO:0005829">
    <property type="term" value="C:cytosol"/>
    <property type="evidence" value="ECO:0007669"/>
    <property type="project" value="TreeGrafter"/>
</dbReference>
<dbReference type="Gene3D" id="3.90.1150.10">
    <property type="entry name" value="Aspartate Aminotransferase, domain 1"/>
    <property type="match status" value="1"/>
</dbReference>
<comment type="caution">
    <text evidence="7">The sequence shown here is derived from an EMBL/GenBank/DDBJ whole genome shotgun (WGS) entry which is preliminary data.</text>
</comment>
<comment type="cofactor">
    <cofactor evidence="1">
        <name>pyridoxal 5'-phosphate</name>
        <dbReference type="ChEBI" id="CHEBI:597326"/>
    </cofactor>
</comment>
<feature type="domain" description="Aromatic amino acid beta-eliminating lyase/threonine aldolase" evidence="6">
    <location>
        <begin position="60"/>
        <end position="358"/>
    </location>
</feature>
<evidence type="ECO:0000256" key="2">
    <source>
        <dbReference type="ARBA" id="ARBA00006966"/>
    </source>
</evidence>
<dbReference type="PANTHER" id="PTHR48097">
    <property type="entry name" value="L-THREONINE ALDOLASE-RELATED"/>
    <property type="match status" value="1"/>
</dbReference>
<keyword evidence="3" id="KW-0663">Pyridoxal phosphate</keyword>
<name>A0A8K0NUL0_9TREE</name>
<dbReference type="EMBL" id="JABELV010000025">
    <property type="protein sequence ID" value="KAG7562787.1"/>
    <property type="molecule type" value="Genomic_DNA"/>
</dbReference>
<evidence type="ECO:0000259" key="6">
    <source>
        <dbReference type="Pfam" id="PF01212"/>
    </source>
</evidence>
<dbReference type="Proteomes" id="UP000812966">
    <property type="component" value="Unassembled WGS sequence"/>
</dbReference>
<dbReference type="InterPro" id="IPR001597">
    <property type="entry name" value="ArAA_b-elim_lyase/Thr_aldolase"/>
</dbReference>
<dbReference type="GO" id="GO:0006545">
    <property type="term" value="P:glycine biosynthetic process"/>
    <property type="evidence" value="ECO:0007669"/>
    <property type="project" value="TreeGrafter"/>
</dbReference>
<proteinExistence type="inferred from homology"/>
<dbReference type="InterPro" id="IPR015421">
    <property type="entry name" value="PyrdxlP-dep_Trfase_major"/>
</dbReference>
<feature type="modified residue" description="N6-(pyridoxal phosphate)lysine" evidence="5">
    <location>
        <position position="271"/>
    </location>
</feature>
<evidence type="ECO:0000256" key="1">
    <source>
        <dbReference type="ARBA" id="ARBA00001933"/>
    </source>
</evidence>
<keyword evidence="4" id="KW-0456">Lyase</keyword>
<accession>A0A8K0NUL0</accession>
<evidence type="ECO:0000256" key="3">
    <source>
        <dbReference type="ARBA" id="ARBA00022898"/>
    </source>
</evidence>
<sequence length="434" mass="46976">MSASISTRTLLLPLRTTLAVRPHNTRTFATIMPVALNKASISADVGGQHNVDQLAKISRDFRSDTITVPTDSMLVAGIKASRGDDVYRDDPATIELENRIANLTGKEAGLFLVSGTMSNQLAIRSTLAQPPHSVITDHRAHVHQVRDSGGIAVFSQATTHALPPCNGHHLTLQDDILPNLQLGNDIHTAPTRLICLENTLAGTVFPQDEIVKISEEAAKHDIIMHLDGARIWEVAARVCHERGLPMQDEGLGVALKELCAPFNTISLCLSKGIGAPIGSVLVGPKPLIERARWFRKMFGGGIRQSGAIATAASVALTEHFPKLIGTHGLARKLADGVQALGGKFVYPTETNMVWVDLASLGIPLKDLQAAGEALEQPLVIRGARFVVHHQITEQAIDDLLILFKELQDKHRAKQGDLDAINEKRPQEKLIAGQY</sequence>
<dbReference type="NCBIfam" id="NF041359">
    <property type="entry name" value="GntG_guanitoxin"/>
    <property type="match status" value="1"/>
</dbReference>
<reference evidence="7" key="1">
    <citation type="submission" date="2020-04" db="EMBL/GenBank/DDBJ databases">
        <title>Analysis of mating type loci in Filobasidium floriforme.</title>
        <authorList>
            <person name="Nowrousian M."/>
        </authorList>
    </citation>
    <scope>NUCLEOTIDE SEQUENCE</scope>
    <source>
        <strain evidence="7">CBS 6242</strain>
    </source>
</reference>
<dbReference type="FunFam" id="3.40.640.10:FF:000030">
    <property type="entry name" value="Low-specificity L-threonine aldolase"/>
    <property type="match status" value="1"/>
</dbReference>
<evidence type="ECO:0000256" key="5">
    <source>
        <dbReference type="PIRSR" id="PIRSR017617-1"/>
    </source>
</evidence>
<gene>
    <name evidence="7" type="ORF">FFLO_01742</name>
</gene>
<evidence type="ECO:0000313" key="7">
    <source>
        <dbReference type="EMBL" id="KAG7562787.1"/>
    </source>
</evidence>
<dbReference type="Gene3D" id="3.40.640.10">
    <property type="entry name" value="Type I PLP-dependent aspartate aminotransferase-like (Major domain)"/>
    <property type="match status" value="1"/>
</dbReference>
<comment type="similarity">
    <text evidence="2">Belongs to the threonine aldolase family.</text>
</comment>
<dbReference type="InterPro" id="IPR015424">
    <property type="entry name" value="PyrdxlP-dep_Trfase"/>
</dbReference>
<dbReference type="GO" id="GO:0008732">
    <property type="term" value="F:L-allo-threonine aldolase activity"/>
    <property type="evidence" value="ECO:0007669"/>
    <property type="project" value="TreeGrafter"/>
</dbReference>
<evidence type="ECO:0000256" key="4">
    <source>
        <dbReference type="ARBA" id="ARBA00023239"/>
    </source>
</evidence>
<organism evidence="7 8">
    <name type="scientific">Filobasidium floriforme</name>
    <dbReference type="NCBI Taxonomy" id="5210"/>
    <lineage>
        <taxon>Eukaryota</taxon>
        <taxon>Fungi</taxon>
        <taxon>Dikarya</taxon>
        <taxon>Basidiomycota</taxon>
        <taxon>Agaricomycotina</taxon>
        <taxon>Tremellomycetes</taxon>
        <taxon>Filobasidiales</taxon>
        <taxon>Filobasidiaceae</taxon>
        <taxon>Filobasidium</taxon>
    </lineage>
</organism>
<dbReference type="GO" id="GO:0006567">
    <property type="term" value="P:L-threonine catabolic process"/>
    <property type="evidence" value="ECO:0007669"/>
    <property type="project" value="TreeGrafter"/>
</dbReference>
<dbReference type="InterPro" id="IPR023603">
    <property type="entry name" value="Low_specificity_L-TA-like"/>
</dbReference>
<dbReference type="Pfam" id="PF01212">
    <property type="entry name" value="Beta_elim_lyase"/>
    <property type="match status" value="1"/>
</dbReference>
<dbReference type="PANTHER" id="PTHR48097:SF9">
    <property type="entry name" value="L-THREONINE ALDOLASE"/>
    <property type="match status" value="1"/>
</dbReference>
<dbReference type="PIRSF" id="PIRSF017617">
    <property type="entry name" value="Thr_aldolase"/>
    <property type="match status" value="1"/>
</dbReference>
<keyword evidence="8" id="KW-1185">Reference proteome</keyword>
<dbReference type="SUPFAM" id="SSF53383">
    <property type="entry name" value="PLP-dependent transferases"/>
    <property type="match status" value="1"/>
</dbReference>
<dbReference type="InterPro" id="IPR015422">
    <property type="entry name" value="PyrdxlP-dep_Trfase_small"/>
</dbReference>